<comment type="caution">
    <text evidence="2">The sequence shown here is derived from an EMBL/GenBank/DDBJ whole genome shotgun (WGS) entry which is preliminary data.</text>
</comment>
<proteinExistence type="predicted"/>
<accession>A0A8J5CZ56</accession>
<organism evidence="2 3">
    <name type="scientific">Chionoecetes opilio</name>
    <name type="common">Atlantic snow crab</name>
    <name type="synonym">Cancer opilio</name>
    <dbReference type="NCBI Taxonomy" id="41210"/>
    <lineage>
        <taxon>Eukaryota</taxon>
        <taxon>Metazoa</taxon>
        <taxon>Ecdysozoa</taxon>
        <taxon>Arthropoda</taxon>
        <taxon>Crustacea</taxon>
        <taxon>Multicrustacea</taxon>
        <taxon>Malacostraca</taxon>
        <taxon>Eumalacostraca</taxon>
        <taxon>Eucarida</taxon>
        <taxon>Decapoda</taxon>
        <taxon>Pleocyemata</taxon>
        <taxon>Brachyura</taxon>
        <taxon>Eubrachyura</taxon>
        <taxon>Majoidea</taxon>
        <taxon>Majidae</taxon>
        <taxon>Chionoecetes</taxon>
    </lineage>
</organism>
<protein>
    <submittedName>
        <fullName evidence="2">Uncharacterized protein</fullName>
    </submittedName>
</protein>
<gene>
    <name evidence="2" type="ORF">GWK47_044310</name>
</gene>
<evidence type="ECO:0000256" key="1">
    <source>
        <dbReference type="SAM" id="MobiDB-lite"/>
    </source>
</evidence>
<evidence type="ECO:0000313" key="2">
    <source>
        <dbReference type="EMBL" id="KAG0722550.1"/>
    </source>
</evidence>
<reference evidence="2" key="1">
    <citation type="submission" date="2020-07" db="EMBL/GenBank/DDBJ databases">
        <title>The High-quality genome of the commercially important snow crab, Chionoecetes opilio.</title>
        <authorList>
            <person name="Jeong J.-H."/>
            <person name="Ryu S."/>
        </authorList>
    </citation>
    <scope>NUCLEOTIDE SEQUENCE</scope>
    <source>
        <strain evidence="2">MADBK_172401_WGS</strain>
        <tissue evidence="2">Digestive gland</tissue>
    </source>
</reference>
<evidence type="ECO:0000313" key="3">
    <source>
        <dbReference type="Proteomes" id="UP000770661"/>
    </source>
</evidence>
<feature type="region of interest" description="Disordered" evidence="1">
    <location>
        <begin position="1"/>
        <end position="28"/>
    </location>
</feature>
<name>A0A8J5CZ56_CHIOP</name>
<keyword evidence="3" id="KW-1185">Reference proteome</keyword>
<dbReference type="EMBL" id="JACEEZ010009398">
    <property type="protein sequence ID" value="KAG0722550.1"/>
    <property type="molecule type" value="Genomic_DNA"/>
</dbReference>
<dbReference type="AlphaFoldDB" id="A0A8J5CZ56"/>
<dbReference type="Proteomes" id="UP000770661">
    <property type="component" value="Unassembled WGS sequence"/>
</dbReference>
<sequence>MRMGTNCRMGNHGEWSESRLEGRGGQNEVSLSITGGQHRRFTLYLDKPPSLQAFGGGFITLCWKCPYRTRYNSCTGEEVARRGKYHVVLVMMAKYKPQEVICMVHSSTSPSWALAAADETVYSIRSTTSAWLLSSHGHHQIS</sequence>